<dbReference type="Gene3D" id="1.10.30.50">
    <property type="match status" value="1"/>
</dbReference>
<accession>A0A2R4WT59</accession>
<evidence type="ECO:0000259" key="1">
    <source>
        <dbReference type="SMART" id="SM00507"/>
    </source>
</evidence>
<evidence type="ECO:0000313" key="3">
    <source>
        <dbReference type="Proteomes" id="UP000244755"/>
    </source>
</evidence>
<gene>
    <name evidence="2" type="ORF">DA075_06575</name>
</gene>
<dbReference type="InterPro" id="IPR002711">
    <property type="entry name" value="HNH"/>
</dbReference>
<keyword evidence="3" id="KW-1185">Reference proteome</keyword>
<sequence>MSNGAYRLYHLIAQLVVLGDGPISYRERGLAGRCNQTVPAFRKNLRELIDADLVIVESGQVSITPTRAVTAWGREHIPAALREAVLTRDKHTCVYCGDTDCPLEMDHVIPVSRGGLNTERNLVASCGRCNREKGARLVEEWI</sequence>
<organism evidence="2 3">
    <name type="scientific">Methylobacterium currus</name>
    <dbReference type="NCBI Taxonomy" id="2051553"/>
    <lineage>
        <taxon>Bacteria</taxon>
        <taxon>Pseudomonadati</taxon>
        <taxon>Pseudomonadota</taxon>
        <taxon>Alphaproteobacteria</taxon>
        <taxon>Hyphomicrobiales</taxon>
        <taxon>Methylobacteriaceae</taxon>
        <taxon>Methylobacterium</taxon>
    </lineage>
</organism>
<dbReference type="SMART" id="SM00507">
    <property type="entry name" value="HNHc"/>
    <property type="match status" value="1"/>
</dbReference>
<dbReference type="PANTHER" id="PTHR33877:SF1">
    <property type="entry name" value="TYPE IV METHYL-DIRECTED RESTRICTION ENZYME ECOKMCRA"/>
    <property type="match status" value="1"/>
</dbReference>
<protein>
    <recommendedName>
        <fullName evidence="1">HNH nuclease domain-containing protein</fullName>
    </recommendedName>
</protein>
<name>A0A2R4WT59_9HYPH</name>
<dbReference type="InterPro" id="IPR003615">
    <property type="entry name" value="HNH_nuc"/>
</dbReference>
<dbReference type="Pfam" id="PF01844">
    <property type="entry name" value="HNH"/>
    <property type="match status" value="1"/>
</dbReference>
<dbReference type="GO" id="GO:0004519">
    <property type="term" value="F:endonuclease activity"/>
    <property type="evidence" value="ECO:0007669"/>
    <property type="project" value="InterPro"/>
</dbReference>
<dbReference type="OrthoDB" id="64523at2"/>
<dbReference type="KEGG" id="mee:DA075_06575"/>
<dbReference type="PANTHER" id="PTHR33877">
    <property type="entry name" value="SLL1193 PROTEIN"/>
    <property type="match status" value="1"/>
</dbReference>
<dbReference type="InterPro" id="IPR052892">
    <property type="entry name" value="NA-targeting_endonuclease"/>
</dbReference>
<dbReference type="AlphaFoldDB" id="A0A2R4WT59"/>
<dbReference type="Proteomes" id="UP000244755">
    <property type="component" value="Chromosome 1"/>
</dbReference>
<reference evidence="2 3" key="1">
    <citation type="submission" date="2018-04" db="EMBL/GenBank/DDBJ databases">
        <title>Methylobacterium sp. PR1016A genome.</title>
        <authorList>
            <person name="Park W."/>
        </authorList>
    </citation>
    <scope>NUCLEOTIDE SEQUENCE [LARGE SCALE GENOMIC DNA]</scope>
    <source>
        <strain evidence="2 3">PR1016A</strain>
    </source>
</reference>
<dbReference type="GO" id="GO:0003676">
    <property type="term" value="F:nucleic acid binding"/>
    <property type="evidence" value="ECO:0007669"/>
    <property type="project" value="InterPro"/>
</dbReference>
<proteinExistence type="predicted"/>
<evidence type="ECO:0000313" key="2">
    <source>
        <dbReference type="EMBL" id="AWB24731.1"/>
    </source>
</evidence>
<dbReference type="GO" id="GO:0008270">
    <property type="term" value="F:zinc ion binding"/>
    <property type="evidence" value="ECO:0007669"/>
    <property type="project" value="InterPro"/>
</dbReference>
<dbReference type="EMBL" id="CP028843">
    <property type="protein sequence ID" value="AWB24731.1"/>
    <property type="molecule type" value="Genomic_DNA"/>
</dbReference>
<dbReference type="CDD" id="cd00085">
    <property type="entry name" value="HNHc"/>
    <property type="match status" value="1"/>
</dbReference>
<feature type="domain" description="HNH nuclease" evidence="1">
    <location>
        <begin position="80"/>
        <end position="131"/>
    </location>
</feature>